<evidence type="ECO:0000313" key="2">
    <source>
        <dbReference type="EMBL" id="MXU66299.1"/>
    </source>
</evidence>
<sequence length="89" mass="9814">MTKSDPSDPRGLIREAFRIEGITEADCRTIFFDWALGMEPETVKGHLNLLIARYAAEPADHPMQAVLREGQAGAAAPKRRGGRRRITPG</sequence>
<accession>A0A6B0TU41</accession>
<protein>
    <submittedName>
        <fullName evidence="2">Uncharacterized protein</fullName>
    </submittedName>
</protein>
<organism evidence="2 3">
    <name type="scientific">Oceanomicrobium pacificus</name>
    <dbReference type="NCBI Taxonomy" id="2692916"/>
    <lineage>
        <taxon>Bacteria</taxon>
        <taxon>Pseudomonadati</taxon>
        <taxon>Pseudomonadota</taxon>
        <taxon>Alphaproteobacteria</taxon>
        <taxon>Rhodobacterales</taxon>
        <taxon>Paracoccaceae</taxon>
        <taxon>Oceanomicrobium</taxon>
    </lineage>
</organism>
<dbReference type="EMBL" id="WUWG01000005">
    <property type="protein sequence ID" value="MXU66299.1"/>
    <property type="molecule type" value="Genomic_DNA"/>
</dbReference>
<dbReference type="RefSeq" id="WP_160855654.1">
    <property type="nucleotide sequence ID" value="NZ_WUWG01000005.1"/>
</dbReference>
<dbReference type="AlphaFoldDB" id="A0A6B0TU41"/>
<feature type="region of interest" description="Disordered" evidence="1">
    <location>
        <begin position="69"/>
        <end position="89"/>
    </location>
</feature>
<evidence type="ECO:0000256" key="1">
    <source>
        <dbReference type="SAM" id="MobiDB-lite"/>
    </source>
</evidence>
<keyword evidence="3" id="KW-1185">Reference proteome</keyword>
<name>A0A6B0TU41_9RHOB</name>
<gene>
    <name evidence="2" type="ORF">GSH16_12675</name>
</gene>
<dbReference type="Proteomes" id="UP000436016">
    <property type="component" value="Unassembled WGS sequence"/>
</dbReference>
<feature type="compositionally biased region" description="Basic residues" evidence="1">
    <location>
        <begin position="77"/>
        <end position="89"/>
    </location>
</feature>
<proteinExistence type="predicted"/>
<comment type="caution">
    <text evidence="2">The sequence shown here is derived from an EMBL/GenBank/DDBJ whole genome shotgun (WGS) entry which is preliminary data.</text>
</comment>
<evidence type="ECO:0000313" key="3">
    <source>
        <dbReference type="Proteomes" id="UP000436016"/>
    </source>
</evidence>
<reference evidence="2 3" key="1">
    <citation type="submission" date="2019-12" db="EMBL/GenBank/DDBJ databases">
        <title>Strain KN286 was isolated from seawater, which was collected from Caroline Seamount in the tropical western Pacific.</title>
        <authorList>
            <person name="Wang Q."/>
        </authorList>
    </citation>
    <scope>NUCLEOTIDE SEQUENCE [LARGE SCALE GENOMIC DNA]</scope>
    <source>
        <strain evidence="2 3">KN286</strain>
    </source>
</reference>